<dbReference type="GO" id="GO:0016747">
    <property type="term" value="F:acyltransferase activity, transferring groups other than amino-acyl groups"/>
    <property type="evidence" value="ECO:0007669"/>
    <property type="project" value="InterPro"/>
</dbReference>
<dbReference type="AlphaFoldDB" id="A0A1L8QW79"/>
<keyword evidence="2" id="KW-0012">Acyltransferase</keyword>
<dbReference type="PROSITE" id="PS51186">
    <property type="entry name" value="GNAT"/>
    <property type="match status" value="1"/>
</dbReference>
<keyword evidence="5" id="KW-1185">Reference proteome</keyword>
<evidence type="ECO:0000256" key="2">
    <source>
        <dbReference type="ARBA" id="ARBA00023315"/>
    </source>
</evidence>
<name>A0A1L8QW79_9ENTE</name>
<reference evidence="4 5" key="1">
    <citation type="submission" date="2014-12" db="EMBL/GenBank/DDBJ databases">
        <title>Draft genome sequences of 29 type strains of Enterococci.</title>
        <authorList>
            <person name="Zhong Z."/>
            <person name="Sun Z."/>
            <person name="Liu W."/>
            <person name="Zhang W."/>
            <person name="Zhang H."/>
        </authorList>
    </citation>
    <scope>NUCLEOTIDE SEQUENCE [LARGE SCALE GENOMIC DNA]</scope>
    <source>
        <strain evidence="4 5">DSM 17690</strain>
    </source>
</reference>
<organism evidence="4 5">
    <name type="scientific">Enterococcus aquimarinus</name>
    <dbReference type="NCBI Taxonomy" id="328396"/>
    <lineage>
        <taxon>Bacteria</taxon>
        <taxon>Bacillati</taxon>
        <taxon>Bacillota</taxon>
        <taxon>Bacilli</taxon>
        <taxon>Lactobacillales</taxon>
        <taxon>Enterococcaceae</taxon>
        <taxon>Enterococcus</taxon>
    </lineage>
</organism>
<proteinExistence type="predicted"/>
<dbReference type="InterPro" id="IPR000182">
    <property type="entry name" value="GNAT_dom"/>
</dbReference>
<feature type="domain" description="N-acetyltransferase" evidence="3">
    <location>
        <begin position="1"/>
        <end position="146"/>
    </location>
</feature>
<evidence type="ECO:0000259" key="3">
    <source>
        <dbReference type="PROSITE" id="PS51186"/>
    </source>
</evidence>
<dbReference type="InterPro" id="IPR050832">
    <property type="entry name" value="Bact_Acetyltransf"/>
</dbReference>
<sequence length="146" mass="16906">MLLREVRIEDAEALHQLNKNQLGYDVSLTFTRKQLTKLLNDSEEHFFLAWQDTNSGELCGYVHAHRYESLVVRPACNILALAVSKEHEKQGIGRLLMQGIENEATKRGFDVIRLNSGTLRIQAHHFYEKLGYVSHKTQKQFIKELK</sequence>
<dbReference type="PANTHER" id="PTHR43877">
    <property type="entry name" value="AMINOALKYLPHOSPHONATE N-ACETYLTRANSFERASE-RELATED-RELATED"/>
    <property type="match status" value="1"/>
</dbReference>
<accession>A0A1L8QW79</accession>
<dbReference type="InterPro" id="IPR016181">
    <property type="entry name" value="Acyl_CoA_acyltransferase"/>
</dbReference>
<protein>
    <submittedName>
        <fullName evidence="4">GNAT family acetyltransferase</fullName>
    </submittedName>
</protein>
<dbReference type="Gene3D" id="3.40.630.30">
    <property type="match status" value="1"/>
</dbReference>
<keyword evidence="1 4" id="KW-0808">Transferase</keyword>
<dbReference type="SUPFAM" id="SSF55729">
    <property type="entry name" value="Acyl-CoA N-acyltransferases (Nat)"/>
    <property type="match status" value="1"/>
</dbReference>
<comment type="caution">
    <text evidence="4">The sequence shown here is derived from an EMBL/GenBank/DDBJ whole genome shotgun (WGS) entry which is preliminary data.</text>
</comment>
<evidence type="ECO:0000313" key="5">
    <source>
        <dbReference type="Proteomes" id="UP000182149"/>
    </source>
</evidence>
<gene>
    <name evidence="4" type="ORF">RU93_GL000998</name>
</gene>
<dbReference type="Pfam" id="PF00583">
    <property type="entry name" value="Acetyltransf_1"/>
    <property type="match status" value="1"/>
</dbReference>
<dbReference type="Proteomes" id="UP000182149">
    <property type="component" value="Unassembled WGS sequence"/>
</dbReference>
<dbReference type="STRING" id="328396.RU93_GL000998"/>
<evidence type="ECO:0000313" key="4">
    <source>
        <dbReference type="EMBL" id="OJG11765.1"/>
    </source>
</evidence>
<dbReference type="CDD" id="cd04301">
    <property type="entry name" value="NAT_SF"/>
    <property type="match status" value="1"/>
</dbReference>
<evidence type="ECO:0000256" key="1">
    <source>
        <dbReference type="ARBA" id="ARBA00022679"/>
    </source>
</evidence>
<dbReference type="PANTHER" id="PTHR43877:SF2">
    <property type="entry name" value="AMINOALKYLPHOSPHONATE N-ACETYLTRANSFERASE-RELATED"/>
    <property type="match status" value="1"/>
</dbReference>
<dbReference type="EMBL" id="JXKD01000002">
    <property type="protein sequence ID" value="OJG11765.1"/>
    <property type="molecule type" value="Genomic_DNA"/>
</dbReference>